<dbReference type="AlphaFoldDB" id="A0A6G1G236"/>
<dbReference type="InterPro" id="IPR003462">
    <property type="entry name" value="ODC_Mu_crystall"/>
</dbReference>
<feature type="region of interest" description="Disordered" evidence="2">
    <location>
        <begin position="343"/>
        <end position="365"/>
    </location>
</feature>
<dbReference type="RefSeq" id="XP_033533806.1">
    <property type="nucleotide sequence ID" value="XM_033676412.1"/>
</dbReference>
<gene>
    <name evidence="3 5" type="ORF">P152DRAFT_397507</name>
</gene>
<protein>
    <submittedName>
        <fullName evidence="3 5">NAD(P)-binding protein</fullName>
    </submittedName>
</protein>
<dbReference type="FunFam" id="3.40.50.720:FF:000577">
    <property type="entry name" value="Proline utilization protein PrnX, putative"/>
    <property type="match status" value="1"/>
</dbReference>
<evidence type="ECO:0000256" key="1">
    <source>
        <dbReference type="ARBA" id="ARBA00008903"/>
    </source>
</evidence>
<dbReference type="SUPFAM" id="SSF51735">
    <property type="entry name" value="NAD(P)-binding Rossmann-fold domains"/>
    <property type="match status" value="1"/>
</dbReference>
<evidence type="ECO:0000313" key="4">
    <source>
        <dbReference type="Proteomes" id="UP000504638"/>
    </source>
</evidence>
<dbReference type="Proteomes" id="UP000504638">
    <property type="component" value="Unplaced"/>
</dbReference>
<keyword evidence="4" id="KW-1185">Reference proteome</keyword>
<feature type="compositionally biased region" description="Gly residues" evidence="2">
    <location>
        <begin position="352"/>
        <end position="365"/>
    </location>
</feature>
<dbReference type="GO" id="GO:0005737">
    <property type="term" value="C:cytoplasm"/>
    <property type="evidence" value="ECO:0007669"/>
    <property type="project" value="TreeGrafter"/>
</dbReference>
<evidence type="ECO:0000313" key="3">
    <source>
        <dbReference type="EMBL" id="KAF1812175.1"/>
    </source>
</evidence>
<dbReference type="EMBL" id="ML975158">
    <property type="protein sequence ID" value="KAF1812175.1"/>
    <property type="molecule type" value="Genomic_DNA"/>
</dbReference>
<sequence>MSTLTILSDQDVRKLLHDLTREDVMHMQMALADALHYYSTSTEELENGCSATLQPHRTVVERKDGTTTLFMPASSNEGMGMKVVTTVPSSISTQDLNSPAPTTAPRGTLTLLDSSGSPTALLNATELTAFRTALASTLLLQKRANVHDVTIFGAGKQAYWHARLALLLRGSDIHHLNIVNRSFDRAAGLLRDLFKADPAVPLWQPKLSVLTPSHGEYAHLLKTTVRGSSVIFTTTPSTAPVFPAELLTASEGRKKGRYIAAVGSYKPEMIEVPPEVVQAAVSPPRQARHFHYHRHATPEPGGAVVVDTLAGCMREAGEIIQAGVTEEEVVEIGELIMLKHDAERRGREERGGGGGRGGSQAGDDGGLNEWLAKGNVVYKSVGLGLMDVVVGGELVKLANARGIGTKVENF</sequence>
<dbReference type="PANTHER" id="PTHR13812:SF19">
    <property type="entry name" value="KETIMINE REDUCTASE MU-CRYSTALLIN"/>
    <property type="match status" value="1"/>
</dbReference>
<dbReference type="InterPro" id="IPR023401">
    <property type="entry name" value="ODC_N"/>
</dbReference>
<name>A0A6G1G236_9PEZI</name>
<proteinExistence type="inferred from homology"/>
<evidence type="ECO:0000313" key="5">
    <source>
        <dbReference type="RefSeq" id="XP_033533806.1"/>
    </source>
</evidence>
<dbReference type="InterPro" id="IPR036291">
    <property type="entry name" value="NAD(P)-bd_dom_sf"/>
</dbReference>
<reference evidence="5" key="2">
    <citation type="submission" date="2020-04" db="EMBL/GenBank/DDBJ databases">
        <authorList>
            <consortium name="NCBI Genome Project"/>
        </authorList>
    </citation>
    <scope>NUCLEOTIDE SEQUENCE</scope>
    <source>
        <strain evidence="5">CBS 781.70</strain>
    </source>
</reference>
<comment type="similarity">
    <text evidence="1">Belongs to the ornithine cyclodeaminase/mu-crystallin family.</text>
</comment>
<dbReference type="PANTHER" id="PTHR13812">
    <property type="entry name" value="KETIMINE REDUCTASE MU-CRYSTALLIN"/>
    <property type="match status" value="1"/>
</dbReference>
<reference evidence="3 5" key="1">
    <citation type="submission" date="2020-01" db="EMBL/GenBank/DDBJ databases">
        <authorList>
            <consortium name="DOE Joint Genome Institute"/>
            <person name="Haridas S."/>
            <person name="Albert R."/>
            <person name="Binder M."/>
            <person name="Bloem J."/>
            <person name="Labutti K."/>
            <person name="Salamov A."/>
            <person name="Andreopoulos B."/>
            <person name="Baker S.E."/>
            <person name="Barry K."/>
            <person name="Bills G."/>
            <person name="Bluhm B.H."/>
            <person name="Cannon C."/>
            <person name="Castanera R."/>
            <person name="Culley D.E."/>
            <person name="Daum C."/>
            <person name="Ezra D."/>
            <person name="Gonzalez J.B."/>
            <person name="Henrissat B."/>
            <person name="Kuo A."/>
            <person name="Liang C."/>
            <person name="Lipzen A."/>
            <person name="Lutzoni F."/>
            <person name="Magnuson J."/>
            <person name="Mondo S."/>
            <person name="Nolan M."/>
            <person name="Ohm R."/>
            <person name="Pangilinan J."/>
            <person name="Park H.-J."/>
            <person name="Ramirez L."/>
            <person name="Alfaro M."/>
            <person name="Sun H."/>
            <person name="Tritt A."/>
            <person name="Yoshinaga Y."/>
            <person name="Zwiers L.-H."/>
            <person name="Turgeon B.G."/>
            <person name="Goodwin S.B."/>
            <person name="Spatafora J.W."/>
            <person name="Crous P.W."/>
            <person name="Grigoriev I.V."/>
        </authorList>
    </citation>
    <scope>NUCLEOTIDE SEQUENCE</scope>
    <source>
        <strain evidence="3 5">CBS 781.70</strain>
    </source>
</reference>
<dbReference type="OrthoDB" id="41492at2759"/>
<dbReference type="Pfam" id="PF02423">
    <property type="entry name" value="OCD_Mu_crystall"/>
    <property type="match status" value="1"/>
</dbReference>
<evidence type="ECO:0000256" key="2">
    <source>
        <dbReference type="SAM" id="MobiDB-lite"/>
    </source>
</evidence>
<reference evidence="5" key="3">
    <citation type="submission" date="2025-04" db="UniProtKB">
        <authorList>
            <consortium name="RefSeq"/>
        </authorList>
    </citation>
    <scope>IDENTIFICATION</scope>
    <source>
        <strain evidence="5">CBS 781.70</strain>
    </source>
</reference>
<dbReference type="Gene3D" id="3.40.50.720">
    <property type="entry name" value="NAD(P)-binding Rossmann-like Domain"/>
    <property type="match status" value="1"/>
</dbReference>
<organism evidence="3">
    <name type="scientific">Eremomyces bilateralis CBS 781.70</name>
    <dbReference type="NCBI Taxonomy" id="1392243"/>
    <lineage>
        <taxon>Eukaryota</taxon>
        <taxon>Fungi</taxon>
        <taxon>Dikarya</taxon>
        <taxon>Ascomycota</taxon>
        <taxon>Pezizomycotina</taxon>
        <taxon>Dothideomycetes</taxon>
        <taxon>Dothideomycetes incertae sedis</taxon>
        <taxon>Eremomycetales</taxon>
        <taxon>Eremomycetaceae</taxon>
        <taxon>Eremomyces</taxon>
    </lineage>
</organism>
<dbReference type="GeneID" id="54416982"/>
<dbReference type="Gene3D" id="3.30.1780.10">
    <property type="entry name" value="ornithine cyclodeaminase, domain 1"/>
    <property type="match status" value="1"/>
</dbReference>
<accession>A0A6G1G236</accession>